<dbReference type="AlphaFoldDB" id="A0A4Y2L8W9"/>
<name>A0A4Y2L8W9_ARAVE</name>
<keyword evidence="3" id="KW-1185">Reference proteome</keyword>
<protein>
    <submittedName>
        <fullName evidence="2">Uncharacterized protein</fullName>
    </submittedName>
</protein>
<feature type="region of interest" description="Disordered" evidence="1">
    <location>
        <begin position="53"/>
        <end position="101"/>
    </location>
</feature>
<accession>A0A4Y2L8W9</accession>
<proteinExistence type="predicted"/>
<evidence type="ECO:0000313" key="2">
    <source>
        <dbReference type="EMBL" id="GBN10972.1"/>
    </source>
</evidence>
<reference evidence="2 3" key="1">
    <citation type="journal article" date="2019" name="Sci. Rep.">
        <title>Orb-weaving spider Araneus ventricosus genome elucidates the spidroin gene catalogue.</title>
        <authorList>
            <person name="Kono N."/>
            <person name="Nakamura H."/>
            <person name="Ohtoshi R."/>
            <person name="Moran D.A.P."/>
            <person name="Shinohara A."/>
            <person name="Yoshida Y."/>
            <person name="Fujiwara M."/>
            <person name="Mori M."/>
            <person name="Tomita M."/>
            <person name="Arakawa K."/>
        </authorList>
    </citation>
    <scope>NUCLEOTIDE SEQUENCE [LARGE SCALE GENOMIC DNA]</scope>
</reference>
<dbReference type="OrthoDB" id="6431139at2759"/>
<organism evidence="2 3">
    <name type="scientific">Araneus ventricosus</name>
    <name type="common">Orbweaver spider</name>
    <name type="synonym">Epeira ventricosa</name>
    <dbReference type="NCBI Taxonomy" id="182803"/>
    <lineage>
        <taxon>Eukaryota</taxon>
        <taxon>Metazoa</taxon>
        <taxon>Ecdysozoa</taxon>
        <taxon>Arthropoda</taxon>
        <taxon>Chelicerata</taxon>
        <taxon>Arachnida</taxon>
        <taxon>Araneae</taxon>
        <taxon>Araneomorphae</taxon>
        <taxon>Entelegynae</taxon>
        <taxon>Araneoidea</taxon>
        <taxon>Araneidae</taxon>
        <taxon>Araneus</taxon>
    </lineage>
</organism>
<feature type="non-terminal residue" evidence="2">
    <location>
        <position position="101"/>
    </location>
</feature>
<evidence type="ECO:0000256" key="1">
    <source>
        <dbReference type="SAM" id="MobiDB-lite"/>
    </source>
</evidence>
<gene>
    <name evidence="2" type="ORF">AVEN_32694_1</name>
</gene>
<evidence type="ECO:0000313" key="3">
    <source>
        <dbReference type="Proteomes" id="UP000499080"/>
    </source>
</evidence>
<dbReference type="Proteomes" id="UP000499080">
    <property type="component" value="Unassembled WGS sequence"/>
</dbReference>
<dbReference type="EMBL" id="BGPR01005524">
    <property type="protein sequence ID" value="GBN10972.1"/>
    <property type="molecule type" value="Genomic_DNA"/>
</dbReference>
<sequence>MAPRGNGAASGLFGPYRVPDVPLQHYGASTTTYTPNHTSAMNYYNTGRYSASPNCPPIQPSPMGYPGDNPEHLLKGSNFNGALQEPNLWRTSPTNPGLGPE</sequence>
<comment type="caution">
    <text evidence="2">The sequence shown here is derived from an EMBL/GenBank/DDBJ whole genome shotgun (WGS) entry which is preliminary data.</text>
</comment>